<evidence type="ECO:0000259" key="2">
    <source>
        <dbReference type="Pfam" id="PF13349"/>
    </source>
</evidence>
<organism evidence="3 4">
    <name type="scientific">Macrococcoides caseolyticum</name>
    <dbReference type="NCBI Taxonomy" id="69966"/>
    <lineage>
        <taxon>Bacteria</taxon>
        <taxon>Bacillati</taxon>
        <taxon>Bacillota</taxon>
        <taxon>Bacilli</taxon>
        <taxon>Bacillales</taxon>
        <taxon>Staphylococcaceae</taxon>
        <taxon>Macrococcoides</taxon>
    </lineage>
</organism>
<protein>
    <recommendedName>
        <fullName evidence="2">DUF4097 domain-containing protein</fullName>
    </recommendedName>
</protein>
<name>A0A855GM35_9STAP</name>
<gene>
    <name evidence="3" type="ORF">CW686_10415</name>
</gene>
<keyword evidence="1" id="KW-0472">Membrane</keyword>
<feature type="transmembrane region" description="Helical" evidence="1">
    <location>
        <begin position="15"/>
        <end position="33"/>
    </location>
</feature>
<keyword evidence="1" id="KW-1133">Transmembrane helix</keyword>
<comment type="caution">
    <text evidence="3">The sequence shown here is derived from an EMBL/GenBank/DDBJ whole genome shotgun (WGS) entry which is preliminary data.</text>
</comment>
<sequence>MEYQYGKRSLIMKKFLIILGIFLLIIGITGMFLTKDEIVTKKQNSYSEQITLNQPFNSIDLDIGQGTVAVEQSKNHRASLKIKNISKKEDYQYKIDNNTLYFSTKNDSKNRKKNFVFGNHKNLDEIEIKLLIPKEKLKSFKAKTFAGTIDVDYLSTKNLELNADIGLIEGDILKSDQSNIKVGMGDISFNNFNSQQADINIKTGTIELYGLNSDININGHIGMGDGTFEYTTEPQSTHFDVSTKNGDIELNDLINLPQSNAKSLVKMTIGTGTVEFDYE</sequence>
<dbReference type="EMBL" id="PIXC01000027">
    <property type="protein sequence ID" value="PKE25416.1"/>
    <property type="molecule type" value="Genomic_DNA"/>
</dbReference>
<evidence type="ECO:0000256" key="1">
    <source>
        <dbReference type="SAM" id="Phobius"/>
    </source>
</evidence>
<evidence type="ECO:0000313" key="3">
    <source>
        <dbReference type="EMBL" id="PKE25416.1"/>
    </source>
</evidence>
<dbReference type="Proteomes" id="UP000233482">
    <property type="component" value="Unassembled WGS sequence"/>
</dbReference>
<dbReference type="InterPro" id="IPR025164">
    <property type="entry name" value="Toastrack_DUF4097"/>
</dbReference>
<feature type="domain" description="DUF4097" evidence="2">
    <location>
        <begin position="57"/>
        <end position="274"/>
    </location>
</feature>
<proteinExistence type="predicted"/>
<evidence type="ECO:0000313" key="4">
    <source>
        <dbReference type="Proteomes" id="UP000233482"/>
    </source>
</evidence>
<accession>A0A855GM35</accession>
<dbReference type="Pfam" id="PF13349">
    <property type="entry name" value="DUF4097"/>
    <property type="match status" value="1"/>
</dbReference>
<keyword evidence="1" id="KW-0812">Transmembrane</keyword>
<dbReference type="AlphaFoldDB" id="A0A855GM35"/>
<reference evidence="3 4" key="1">
    <citation type="submission" date="2017-12" db="EMBL/GenBank/DDBJ databases">
        <title>Genomics of Macrococcus caseolyticus.</title>
        <authorList>
            <person name="MacFadyen A.C."/>
            <person name="Paterson G.K."/>
        </authorList>
    </citation>
    <scope>NUCLEOTIDE SEQUENCE [LARGE SCALE GENOMIC DNA]</scope>
    <source>
        <strain evidence="3 4">5788_EF188</strain>
    </source>
</reference>